<dbReference type="STRING" id="6184.A0A430QMA6"/>
<keyword evidence="2" id="KW-0723">Serine/threonine-protein kinase</keyword>
<feature type="region of interest" description="Disordered" evidence="13">
    <location>
        <begin position="504"/>
        <end position="546"/>
    </location>
</feature>
<keyword evidence="3" id="KW-0808">Transferase</keyword>
<evidence type="ECO:0000256" key="4">
    <source>
        <dbReference type="ARBA" id="ARBA00022741"/>
    </source>
</evidence>
<feature type="compositionally biased region" description="Polar residues" evidence="13">
    <location>
        <begin position="105"/>
        <end position="119"/>
    </location>
</feature>
<dbReference type="EMBL" id="QMKO01001551">
    <property type="protein sequence ID" value="RTG88791.1"/>
    <property type="molecule type" value="Genomic_DNA"/>
</dbReference>
<sequence>FLSCVQNQYLLDNFDPLVFIGDGGFGTVYKTRHKIDGKAYAIKKISGSRSRDTLVSNCNLTSTRTNNYLTHPSNIMNIKHIKSRNNRTSVKSSFNTLLTPNEFNDSWEINENPETNGLSLPSGRRKKKRRNNLKIDTSSDIKALIPSKELIPVNHFDKSHPGMCIRRPVLCIQLELCQYNLADWLQHRNNLLSINTPVPNNQLNISPLLYQSVQRAPVRWLMDQIISGVAYLHSENVIHRDLKPENVLICGPPLHSITNIPCTCIVDRRLSHKYLDNERENSINLSSSSLLLTNNNDYNYNDSSCMHSLSKASNCYHQLIVKICDFGLARILLDYSSFNLMNSYSDSPIKHTSALRFASHLNSLSLSQSNQPSFFNGTSSFPNDDDDNNNDNEDEDNDDEYPSLSILSTSSSRSTDSDSLIQFKNSLRYSSDSFPNDDDDNNNDNEDEDNDDEYPSLSILSTSSSRSTDSDSLIQFKNSLRYSSEFASHLNSLSLSQSNQPSFFNGTSSFPNDDDDNNNDNEDEDNDDEYPSLSILSTSSSRSTDSDSLIQFKNSLRYSSEYTLNPIICSVVNFLITMITNYHAIISSNVVTITNALFLNYVMSSCITHKTIVYTKLLTKCIISKRICFFQHFSNLSETDESIMNSLQPNQNIRQNTMKSNQEFTMMNSSSNNNNLCETSDNSDEKHLLLSKHKPADIYSLGVIFFEMLHPCFTRSELITYLEQFINASSLTNCHNIKNQKISNGGTNQCNINVHTIHGIMDYLLDIFPRSMQSNWPYESQLVARMLNLHVQYRPNAMEVLEILSVNSEFPDLVENHITVDASNSSLDIVSKNLKIESTIHEDKKIYYPLKGNFSNYQLIDYLIWRNRELEQKLHEAQERLSVYEKADKVENV</sequence>
<protein>
    <recommendedName>
        <fullName evidence="1">non-specific serine/threonine protein kinase</fullName>
        <ecNumber evidence="1">2.7.11.1</ecNumber>
    </recommendedName>
</protein>
<dbReference type="InterPro" id="IPR017441">
    <property type="entry name" value="Protein_kinase_ATP_BS"/>
</dbReference>
<dbReference type="Pfam" id="PF00069">
    <property type="entry name" value="Pkinase"/>
    <property type="match status" value="1"/>
</dbReference>
<accession>A0A430QMA6</accession>
<evidence type="ECO:0000313" key="15">
    <source>
        <dbReference type="EMBL" id="RTG88791.1"/>
    </source>
</evidence>
<feature type="compositionally biased region" description="Acidic residues" evidence="13">
    <location>
        <begin position="383"/>
        <end position="401"/>
    </location>
</feature>
<dbReference type="InterPro" id="IPR050339">
    <property type="entry name" value="CC_SR_Kinase"/>
</dbReference>
<dbReference type="EC" id="2.7.11.1" evidence="1"/>
<feature type="compositionally biased region" description="Low complexity" evidence="13">
    <location>
        <begin position="532"/>
        <end position="546"/>
    </location>
</feature>
<keyword evidence="6 11" id="KW-0067">ATP-binding</keyword>
<feature type="region of interest" description="Disordered" evidence="13">
    <location>
        <begin position="105"/>
        <end position="130"/>
    </location>
</feature>
<evidence type="ECO:0000256" key="2">
    <source>
        <dbReference type="ARBA" id="ARBA00022527"/>
    </source>
</evidence>
<comment type="catalytic activity">
    <reaction evidence="9">
        <text>L-threonyl-[protein] + ATP = O-phospho-L-threonyl-[protein] + ADP + H(+)</text>
        <dbReference type="Rhea" id="RHEA:46608"/>
        <dbReference type="Rhea" id="RHEA-COMP:11060"/>
        <dbReference type="Rhea" id="RHEA-COMP:11605"/>
        <dbReference type="ChEBI" id="CHEBI:15378"/>
        <dbReference type="ChEBI" id="CHEBI:30013"/>
        <dbReference type="ChEBI" id="CHEBI:30616"/>
        <dbReference type="ChEBI" id="CHEBI:61977"/>
        <dbReference type="ChEBI" id="CHEBI:456216"/>
        <dbReference type="EC" id="2.7.11.1"/>
    </reaction>
    <physiologicalReaction direction="left-to-right" evidence="9">
        <dbReference type="Rhea" id="RHEA:46609"/>
    </physiologicalReaction>
</comment>
<evidence type="ECO:0000256" key="10">
    <source>
        <dbReference type="ARBA" id="ARBA00048977"/>
    </source>
</evidence>
<feature type="binding site" evidence="11">
    <location>
        <position position="44"/>
    </location>
    <ligand>
        <name>ATP</name>
        <dbReference type="ChEBI" id="CHEBI:30616"/>
    </ligand>
</feature>
<feature type="compositionally biased region" description="Acidic residues" evidence="13">
    <location>
        <begin position="435"/>
        <end position="454"/>
    </location>
</feature>
<keyword evidence="12" id="KW-0175">Coiled coil</keyword>
<organism evidence="15 16">
    <name type="scientific">Schistosoma bovis</name>
    <name type="common">Blood fluke</name>
    <dbReference type="NCBI Taxonomy" id="6184"/>
    <lineage>
        <taxon>Eukaryota</taxon>
        <taxon>Metazoa</taxon>
        <taxon>Spiralia</taxon>
        <taxon>Lophotrochozoa</taxon>
        <taxon>Platyhelminthes</taxon>
        <taxon>Trematoda</taxon>
        <taxon>Digenea</taxon>
        <taxon>Strigeidida</taxon>
        <taxon>Schistosomatoidea</taxon>
        <taxon>Schistosomatidae</taxon>
        <taxon>Schistosoma</taxon>
    </lineage>
</organism>
<evidence type="ECO:0000259" key="14">
    <source>
        <dbReference type="PROSITE" id="PS50011"/>
    </source>
</evidence>
<evidence type="ECO:0000313" key="16">
    <source>
        <dbReference type="Proteomes" id="UP000290809"/>
    </source>
</evidence>
<dbReference type="SUPFAM" id="SSF56112">
    <property type="entry name" value="Protein kinase-like (PK-like)"/>
    <property type="match status" value="2"/>
</dbReference>
<keyword evidence="4 11" id="KW-0547">Nucleotide-binding</keyword>
<evidence type="ECO:0000256" key="5">
    <source>
        <dbReference type="ARBA" id="ARBA00022777"/>
    </source>
</evidence>
<evidence type="ECO:0000256" key="11">
    <source>
        <dbReference type="PROSITE-ProRule" id="PRU10141"/>
    </source>
</evidence>
<name>A0A430QMA6_SCHBO</name>
<dbReference type="Proteomes" id="UP000290809">
    <property type="component" value="Unassembled WGS sequence"/>
</dbReference>
<feature type="region of interest" description="Disordered" evidence="13">
    <location>
        <begin position="374"/>
        <end position="470"/>
    </location>
</feature>
<evidence type="ECO:0000256" key="12">
    <source>
        <dbReference type="SAM" id="Coils"/>
    </source>
</evidence>
<dbReference type="PROSITE" id="PS00108">
    <property type="entry name" value="PROTEIN_KINASE_ST"/>
    <property type="match status" value="1"/>
</dbReference>
<keyword evidence="7" id="KW-0652">Protein synthesis inhibitor</keyword>
<dbReference type="SMART" id="SM00220">
    <property type="entry name" value="S_TKc"/>
    <property type="match status" value="1"/>
</dbReference>
<feature type="domain" description="Protein kinase" evidence="14">
    <location>
        <begin position="14"/>
        <end position="503"/>
    </location>
</feature>
<dbReference type="InterPro" id="IPR011009">
    <property type="entry name" value="Kinase-like_dom_sf"/>
</dbReference>
<evidence type="ECO:0000256" key="6">
    <source>
        <dbReference type="ARBA" id="ARBA00022840"/>
    </source>
</evidence>
<evidence type="ECO:0000256" key="7">
    <source>
        <dbReference type="ARBA" id="ARBA00023193"/>
    </source>
</evidence>
<dbReference type="InterPro" id="IPR000719">
    <property type="entry name" value="Prot_kinase_dom"/>
</dbReference>
<keyword evidence="16" id="KW-1185">Reference proteome</keyword>
<feature type="non-terminal residue" evidence="15">
    <location>
        <position position="1"/>
    </location>
</feature>
<dbReference type="PROSITE" id="PS00107">
    <property type="entry name" value="PROTEIN_KINASE_ATP"/>
    <property type="match status" value="1"/>
</dbReference>
<dbReference type="InterPro" id="IPR008271">
    <property type="entry name" value="Ser/Thr_kinase_AS"/>
</dbReference>
<dbReference type="GO" id="GO:0005737">
    <property type="term" value="C:cytoplasm"/>
    <property type="evidence" value="ECO:0007669"/>
    <property type="project" value="TreeGrafter"/>
</dbReference>
<reference evidence="15 16" key="1">
    <citation type="journal article" date="2019" name="PLoS Pathog.">
        <title>Genome sequence of the bovine parasite Schistosoma bovis Tanzania.</title>
        <authorList>
            <person name="Oey H."/>
            <person name="Zakrzewski M."/>
            <person name="Gobert G."/>
            <person name="Gravermann K."/>
            <person name="Stoye J."/>
            <person name="Jones M."/>
            <person name="Mcmanus D."/>
            <person name="Krause L."/>
        </authorList>
    </citation>
    <scope>NUCLEOTIDE SEQUENCE [LARGE SCALE GENOMIC DNA]</scope>
    <source>
        <strain evidence="15 16">TAN1997</strain>
    </source>
</reference>
<dbReference type="GO" id="GO:0005524">
    <property type="term" value="F:ATP binding"/>
    <property type="evidence" value="ECO:0007669"/>
    <property type="project" value="UniProtKB-UniRule"/>
</dbReference>
<feature type="compositionally biased region" description="Polar residues" evidence="13">
    <location>
        <begin position="422"/>
        <end position="434"/>
    </location>
</feature>
<keyword evidence="5" id="KW-0418">Kinase</keyword>
<dbReference type="GO" id="GO:0005634">
    <property type="term" value="C:nucleus"/>
    <property type="evidence" value="ECO:0007669"/>
    <property type="project" value="TreeGrafter"/>
</dbReference>
<dbReference type="PROSITE" id="PS50011">
    <property type="entry name" value="PROTEIN_KINASE_DOM"/>
    <property type="match status" value="1"/>
</dbReference>
<dbReference type="GO" id="GO:0004672">
    <property type="term" value="F:protein kinase activity"/>
    <property type="evidence" value="ECO:0007669"/>
    <property type="project" value="InterPro"/>
</dbReference>
<dbReference type="Gene3D" id="3.30.200.20">
    <property type="entry name" value="Phosphorylase Kinase, domain 1"/>
    <property type="match status" value="1"/>
</dbReference>
<evidence type="ECO:0000256" key="3">
    <source>
        <dbReference type="ARBA" id="ARBA00022679"/>
    </source>
</evidence>
<comment type="similarity">
    <text evidence="8">Belongs to the protein kinase superfamily. Ser/Thr protein kinase family. GCN2 subfamily.</text>
</comment>
<dbReference type="AlphaFoldDB" id="A0A430QMA6"/>
<evidence type="ECO:0000256" key="8">
    <source>
        <dbReference type="ARBA" id="ARBA00037982"/>
    </source>
</evidence>
<gene>
    <name evidence="15" type="ORF">DC041_0003746</name>
</gene>
<feature type="compositionally biased region" description="Low complexity" evidence="13">
    <location>
        <begin position="456"/>
        <end position="470"/>
    </location>
</feature>
<comment type="caution">
    <text evidence="15">The sequence shown here is derived from an EMBL/GenBank/DDBJ whole genome shotgun (WGS) entry which is preliminary data.</text>
</comment>
<feature type="compositionally biased region" description="Acidic residues" evidence="13">
    <location>
        <begin position="512"/>
        <end position="530"/>
    </location>
</feature>
<comment type="catalytic activity">
    <reaction evidence="10">
        <text>L-seryl-[protein] + ATP = O-phospho-L-seryl-[protein] + ADP + H(+)</text>
        <dbReference type="Rhea" id="RHEA:17989"/>
        <dbReference type="Rhea" id="RHEA-COMP:9863"/>
        <dbReference type="Rhea" id="RHEA-COMP:11604"/>
        <dbReference type="ChEBI" id="CHEBI:15378"/>
        <dbReference type="ChEBI" id="CHEBI:29999"/>
        <dbReference type="ChEBI" id="CHEBI:30616"/>
        <dbReference type="ChEBI" id="CHEBI:83421"/>
        <dbReference type="ChEBI" id="CHEBI:456216"/>
        <dbReference type="EC" id="2.7.11.1"/>
    </reaction>
    <physiologicalReaction direction="left-to-right" evidence="10">
        <dbReference type="Rhea" id="RHEA:17990"/>
    </physiologicalReaction>
</comment>
<dbReference type="PANTHER" id="PTHR11042">
    <property type="entry name" value="EUKARYOTIC TRANSLATION INITIATION FACTOR 2-ALPHA KINASE EIF2-ALPHA KINASE -RELATED"/>
    <property type="match status" value="1"/>
</dbReference>
<evidence type="ECO:0000256" key="1">
    <source>
        <dbReference type="ARBA" id="ARBA00012513"/>
    </source>
</evidence>
<dbReference type="Gene3D" id="1.10.510.10">
    <property type="entry name" value="Transferase(Phosphotransferase) domain 1"/>
    <property type="match status" value="2"/>
</dbReference>
<evidence type="ECO:0000256" key="13">
    <source>
        <dbReference type="SAM" id="MobiDB-lite"/>
    </source>
</evidence>
<feature type="compositionally biased region" description="Low complexity" evidence="13">
    <location>
        <begin position="403"/>
        <end position="421"/>
    </location>
</feature>
<evidence type="ECO:0000256" key="9">
    <source>
        <dbReference type="ARBA" id="ARBA00048659"/>
    </source>
</evidence>
<dbReference type="PANTHER" id="PTHR11042:SF160">
    <property type="entry name" value="EUKARYOTIC TRANSLATION INITIATION FACTOR 2-ALPHA KINASE 1"/>
    <property type="match status" value="1"/>
</dbReference>
<feature type="coiled-coil region" evidence="12">
    <location>
        <begin position="860"/>
        <end position="887"/>
    </location>
</feature>
<proteinExistence type="inferred from homology"/>